<reference evidence="7 8" key="1">
    <citation type="submission" date="2020-08" db="EMBL/GenBank/DDBJ databases">
        <title>Sequencing the genomes of 1000 actinobacteria strains.</title>
        <authorList>
            <person name="Klenk H.-P."/>
        </authorList>
    </citation>
    <scope>NUCLEOTIDE SEQUENCE [LARGE SCALE GENOMIC DNA]</scope>
    <source>
        <strain evidence="7 8">DSM 21065</strain>
    </source>
</reference>
<dbReference type="AlphaFoldDB" id="A0A7W8ZTQ4"/>
<dbReference type="InterPro" id="IPR000962">
    <property type="entry name" value="Znf_DskA_TraR"/>
</dbReference>
<accession>A0A7W8ZTQ4</accession>
<evidence type="ECO:0000256" key="3">
    <source>
        <dbReference type="ARBA" id="ARBA00022833"/>
    </source>
</evidence>
<feature type="region of interest" description="Disordered" evidence="5">
    <location>
        <begin position="37"/>
        <end position="57"/>
    </location>
</feature>
<protein>
    <submittedName>
        <fullName evidence="7">RNA polymerase-binding transcription factor DksA</fullName>
    </submittedName>
</protein>
<dbReference type="GO" id="GO:0008270">
    <property type="term" value="F:zinc ion binding"/>
    <property type="evidence" value="ECO:0007669"/>
    <property type="project" value="UniProtKB-KW"/>
</dbReference>
<keyword evidence="3" id="KW-0862">Zinc</keyword>
<feature type="domain" description="Zinc finger DksA/TraR C4-type" evidence="6">
    <location>
        <begin position="90"/>
        <end position="123"/>
    </location>
</feature>
<keyword evidence="2" id="KW-0863">Zinc-finger</keyword>
<dbReference type="Proteomes" id="UP000561726">
    <property type="component" value="Unassembled WGS sequence"/>
</dbReference>
<keyword evidence="1" id="KW-0479">Metal-binding</keyword>
<dbReference type="InterPro" id="IPR037187">
    <property type="entry name" value="DnaK_N"/>
</dbReference>
<comment type="caution">
    <text evidence="7">The sequence shown here is derived from an EMBL/GenBank/DDBJ whole genome shotgun (WGS) entry which is preliminary data.</text>
</comment>
<evidence type="ECO:0000256" key="1">
    <source>
        <dbReference type="ARBA" id="ARBA00022723"/>
    </source>
</evidence>
<organism evidence="7 8">
    <name type="scientific">Cryobacterium roopkundense</name>
    <dbReference type="NCBI Taxonomy" id="1001240"/>
    <lineage>
        <taxon>Bacteria</taxon>
        <taxon>Bacillati</taxon>
        <taxon>Actinomycetota</taxon>
        <taxon>Actinomycetes</taxon>
        <taxon>Micrococcales</taxon>
        <taxon>Microbacteriaceae</taxon>
        <taxon>Cryobacterium</taxon>
    </lineage>
</organism>
<dbReference type="PANTHER" id="PTHR33823:SF4">
    <property type="entry name" value="GENERAL STRESS PROTEIN 16O"/>
    <property type="match status" value="1"/>
</dbReference>
<evidence type="ECO:0000313" key="8">
    <source>
        <dbReference type="Proteomes" id="UP000561726"/>
    </source>
</evidence>
<dbReference type="OrthoDB" id="1121111at2"/>
<feature type="compositionally biased region" description="Basic and acidic residues" evidence="5">
    <location>
        <begin position="37"/>
        <end position="48"/>
    </location>
</feature>
<dbReference type="RefSeq" id="WP_052542240.1">
    <property type="nucleotide sequence ID" value="NZ_JACHBQ010000001.1"/>
</dbReference>
<evidence type="ECO:0000256" key="2">
    <source>
        <dbReference type="ARBA" id="ARBA00022771"/>
    </source>
</evidence>
<dbReference type="EMBL" id="JACHBQ010000001">
    <property type="protein sequence ID" value="MBB5640023.1"/>
    <property type="molecule type" value="Genomic_DNA"/>
</dbReference>
<sequence>MVMTALTTADVRHFEKNLQRMRVELVAELDRLSGSLDDVREARDGTQDDEHDPEGPTLTMEWSRLSGVHHEFAEKLARIDRALERVANDTYGFCTRRGEAIGRDRLEAQPATEYCIACARELEAERRR</sequence>
<evidence type="ECO:0000259" key="6">
    <source>
        <dbReference type="Pfam" id="PF01258"/>
    </source>
</evidence>
<dbReference type="Pfam" id="PF01258">
    <property type="entry name" value="zf-dskA_traR"/>
    <property type="match status" value="1"/>
</dbReference>
<feature type="zinc finger region" description="dksA C4-type" evidence="4">
    <location>
        <begin position="94"/>
        <end position="118"/>
    </location>
</feature>
<evidence type="ECO:0000256" key="5">
    <source>
        <dbReference type="SAM" id="MobiDB-lite"/>
    </source>
</evidence>
<dbReference type="PANTHER" id="PTHR33823">
    <property type="entry name" value="RNA POLYMERASE-BINDING TRANSCRIPTION FACTOR DKSA-RELATED"/>
    <property type="match status" value="1"/>
</dbReference>
<evidence type="ECO:0000256" key="4">
    <source>
        <dbReference type="PROSITE-ProRule" id="PRU00510"/>
    </source>
</evidence>
<dbReference type="PROSITE" id="PS51128">
    <property type="entry name" value="ZF_DKSA_2"/>
    <property type="match status" value="1"/>
</dbReference>
<dbReference type="SUPFAM" id="SSF109635">
    <property type="entry name" value="DnaK suppressor protein DksA, alpha-hairpin domain"/>
    <property type="match status" value="1"/>
</dbReference>
<name>A0A7W8ZTQ4_9MICO</name>
<dbReference type="Gene3D" id="1.20.120.910">
    <property type="entry name" value="DksA, coiled-coil domain"/>
    <property type="match status" value="1"/>
</dbReference>
<proteinExistence type="predicted"/>
<evidence type="ECO:0000313" key="7">
    <source>
        <dbReference type="EMBL" id="MBB5640023.1"/>
    </source>
</evidence>
<dbReference type="SUPFAM" id="SSF57716">
    <property type="entry name" value="Glucocorticoid receptor-like (DNA-binding domain)"/>
    <property type="match status" value="1"/>
</dbReference>
<gene>
    <name evidence="7" type="ORF">BJ997_000571</name>
</gene>